<evidence type="ECO:0000313" key="3">
    <source>
        <dbReference type="Proteomes" id="UP000307440"/>
    </source>
</evidence>
<feature type="compositionally biased region" description="Basic residues" evidence="1">
    <location>
        <begin position="208"/>
        <end position="221"/>
    </location>
</feature>
<feature type="compositionally biased region" description="Polar residues" evidence="1">
    <location>
        <begin position="393"/>
        <end position="404"/>
    </location>
</feature>
<name>A0A5C3L0N8_COPMA</name>
<accession>A0A5C3L0N8</accession>
<feature type="compositionally biased region" description="Low complexity" evidence="1">
    <location>
        <begin position="223"/>
        <end position="242"/>
    </location>
</feature>
<dbReference type="EMBL" id="ML210174">
    <property type="protein sequence ID" value="TFK26514.1"/>
    <property type="molecule type" value="Genomic_DNA"/>
</dbReference>
<feature type="compositionally biased region" description="Basic and acidic residues" evidence="1">
    <location>
        <begin position="1096"/>
        <end position="1105"/>
    </location>
</feature>
<feature type="compositionally biased region" description="Polar residues" evidence="1">
    <location>
        <begin position="256"/>
        <end position="267"/>
    </location>
</feature>
<feature type="compositionally biased region" description="Low complexity" evidence="1">
    <location>
        <begin position="828"/>
        <end position="852"/>
    </location>
</feature>
<evidence type="ECO:0000313" key="2">
    <source>
        <dbReference type="EMBL" id="TFK26514.1"/>
    </source>
</evidence>
<reference evidence="2 3" key="1">
    <citation type="journal article" date="2019" name="Nat. Ecol. Evol.">
        <title>Megaphylogeny resolves global patterns of mushroom evolution.</title>
        <authorList>
            <person name="Varga T."/>
            <person name="Krizsan K."/>
            <person name="Foldi C."/>
            <person name="Dima B."/>
            <person name="Sanchez-Garcia M."/>
            <person name="Sanchez-Ramirez S."/>
            <person name="Szollosi G.J."/>
            <person name="Szarkandi J.G."/>
            <person name="Papp V."/>
            <person name="Albert L."/>
            <person name="Andreopoulos W."/>
            <person name="Angelini C."/>
            <person name="Antonin V."/>
            <person name="Barry K.W."/>
            <person name="Bougher N.L."/>
            <person name="Buchanan P."/>
            <person name="Buyck B."/>
            <person name="Bense V."/>
            <person name="Catcheside P."/>
            <person name="Chovatia M."/>
            <person name="Cooper J."/>
            <person name="Damon W."/>
            <person name="Desjardin D."/>
            <person name="Finy P."/>
            <person name="Geml J."/>
            <person name="Haridas S."/>
            <person name="Hughes K."/>
            <person name="Justo A."/>
            <person name="Karasinski D."/>
            <person name="Kautmanova I."/>
            <person name="Kiss B."/>
            <person name="Kocsube S."/>
            <person name="Kotiranta H."/>
            <person name="LaButti K.M."/>
            <person name="Lechner B.E."/>
            <person name="Liimatainen K."/>
            <person name="Lipzen A."/>
            <person name="Lukacs Z."/>
            <person name="Mihaltcheva S."/>
            <person name="Morgado L.N."/>
            <person name="Niskanen T."/>
            <person name="Noordeloos M.E."/>
            <person name="Ohm R.A."/>
            <person name="Ortiz-Santana B."/>
            <person name="Ovrebo C."/>
            <person name="Racz N."/>
            <person name="Riley R."/>
            <person name="Savchenko A."/>
            <person name="Shiryaev A."/>
            <person name="Soop K."/>
            <person name="Spirin V."/>
            <person name="Szebenyi C."/>
            <person name="Tomsovsky M."/>
            <person name="Tulloss R.E."/>
            <person name="Uehling J."/>
            <person name="Grigoriev I.V."/>
            <person name="Vagvolgyi C."/>
            <person name="Papp T."/>
            <person name="Martin F.M."/>
            <person name="Miettinen O."/>
            <person name="Hibbett D.S."/>
            <person name="Nagy L.G."/>
        </authorList>
    </citation>
    <scope>NUCLEOTIDE SEQUENCE [LARGE SCALE GENOMIC DNA]</scope>
    <source>
        <strain evidence="2 3">CBS 121175</strain>
    </source>
</reference>
<feature type="region of interest" description="Disordered" evidence="1">
    <location>
        <begin position="764"/>
        <end position="928"/>
    </location>
</feature>
<feature type="compositionally biased region" description="Polar residues" evidence="1">
    <location>
        <begin position="854"/>
        <end position="871"/>
    </location>
</feature>
<feature type="region of interest" description="Disordered" evidence="1">
    <location>
        <begin position="1087"/>
        <end position="1122"/>
    </location>
</feature>
<feature type="compositionally biased region" description="Low complexity" evidence="1">
    <location>
        <begin position="51"/>
        <end position="73"/>
    </location>
</feature>
<dbReference type="AlphaFoldDB" id="A0A5C3L0N8"/>
<feature type="compositionally biased region" description="Basic and acidic residues" evidence="1">
    <location>
        <begin position="162"/>
        <end position="178"/>
    </location>
</feature>
<feature type="region of interest" description="Disordered" evidence="1">
    <location>
        <begin position="708"/>
        <end position="748"/>
    </location>
</feature>
<feature type="region of interest" description="Disordered" evidence="1">
    <location>
        <begin position="1"/>
        <end position="466"/>
    </location>
</feature>
<feature type="compositionally biased region" description="Low complexity" evidence="1">
    <location>
        <begin position="720"/>
        <end position="737"/>
    </location>
</feature>
<proteinExistence type="predicted"/>
<protein>
    <submittedName>
        <fullName evidence="2">Uncharacterized protein</fullName>
    </submittedName>
</protein>
<feature type="compositionally biased region" description="Acidic residues" evidence="1">
    <location>
        <begin position="901"/>
        <end position="912"/>
    </location>
</feature>
<gene>
    <name evidence="2" type="ORF">FA15DRAFT_667406</name>
</gene>
<feature type="region of interest" description="Disordered" evidence="1">
    <location>
        <begin position="509"/>
        <end position="555"/>
    </location>
</feature>
<keyword evidence="3" id="KW-1185">Reference proteome</keyword>
<feature type="compositionally biased region" description="Basic and acidic residues" evidence="1">
    <location>
        <begin position="784"/>
        <end position="820"/>
    </location>
</feature>
<feature type="compositionally biased region" description="Polar residues" evidence="1">
    <location>
        <begin position="524"/>
        <end position="547"/>
    </location>
</feature>
<sequence length="1268" mass="140018">MHIFSRRHSRNHNQASPKHEKSPPPPPPSLPSSSASARQPLVPPTNLNYNSSQSSLLSDDSLGGSSSTGSQKSRSGRSRDEQERVIISKAVHPKATRSERSNTINSIRDGNPAAMPTAVLSSPQGSPYSSHPDLYTHNALNSFSFGAASSTTPVSRSVDPLSPRDDGDSEEYRFKADTTPRPSLAGPSTRPEPTTMPELLQTSLPPPPRHRYSPQRRRRKSNASTHTFGTSSASASATSLSSNAVDSSTESRRGGSMTTPHTSANEFTSDDEEVEHRHPFAPSGPLSPSDGYPFTSDGEDDEEDFDDDYLERDDSEPEIDISSEMHEDVDDTAFTEFHHPSRDSLHSMLPRRGSIALPVPIPSPSTYEGRDREDSIATLRRPSRSMDELKSDSLAQEQRNSSHYGDNRGLTHAPTSVPESEGDWRDLRRRSVQKEQEGGKESHPSHTKSLPSVYLTSSSRGSLNEASSSSGAIAAQNSALDGFDSSWVINPALGIVDLDWDQSEMADIVGGFQGPRSSDRSFNRRGSSSSTVDSGRRLSTTSTNSDPFTRGLNKWGGQQYADERMKWTFIREKADRLEENRIANERERNSISSLFSPRSNGSTTSMIGSSAGFQDQIAPFREKERKDKEKGKEPAVWKGMAIDAEEWWSSYSNGRYRVLRKSMSSTESGKPPQQRLNVAHHRTPYSWKRDLSDGPSVTIHKHSKAVGFSISRHYRPKVPSASSGSGRMSTSSRSTSAHPPPADKKKPSSMILLAARKVQEAYTSTTTTRMLEHHGLLNENGRQSSRDIERLEREKREKKKKELEMEKQRLKELKKKESRLSKIKSKSKASNILSNEPNVASSSESSAGSVANDVPSTSDLSTKVASSSKTRASVDYSIKSNETASSDRTIVWSQRRPSEYDDREVLEDDDDDGFPKPPSRTPHGETYATLPPEAFETFAAQRESKNHGFFSWSKAGGNSLLQRHIDRSYKPPWAVAQARFHPDRKGIVEDLNTSFQDVGLLPAVDELKNSGLPHKRKRHPHSETRGSSSKSSATDSPNVFHSFSADYIYMLLPLWPGETDSSSNQKYPFKVPHIPVESRQYLLIYYKPDDVPPPPEAEKLKNGRDGKKRSRTSPTSSRDSVGKQVEKGVLYDKFHFCARIVSYSDIQGSGVRSPDAGLSVLGPLQEAYETMPRHALIDTFQVVGVCSSREKGIEFVPEGLEKLGLTRRIPDPSAMKEEDEESSRLSLNGLEEQDEPSDTTLILTPIGRAVAEMAWLGAMALTSFGPGS</sequence>
<feature type="compositionally biased region" description="Polar residues" evidence="1">
    <location>
        <begin position="878"/>
        <end position="892"/>
    </location>
</feature>
<dbReference type="OrthoDB" id="3357948at2759"/>
<feature type="compositionally biased region" description="Polar residues" evidence="1">
    <location>
        <begin position="119"/>
        <end position="129"/>
    </location>
</feature>
<feature type="compositionally biased region" description="Basic and acidic residues" evidence="1">
    <location>
        <begin position="336"/>
        <end position="345"/>
    </location>
</feature>
<feature type="compositionally biased region" description="Polar residues" evidence="1">
    <location>
        <begin position="447"/>
        <end position="466"/>
    </location>
</feature>
<dbReference type="STRING" id="230819.A0A5C3L0N8"/>
<feature type="compositionally biased region" description="Basic and acidic residues" evidence="1">
    <location>
        <begin position="432"/>
        <end position="444"/>
    </location>
</feature>
<organism evidence="2 3">
    <name type="scientific">Coprinopsis marcescibilis</name>
    <name type="common">Agaric fungus</name>
    <name type="synonym">Psathyrella marcescibilis</name>
    <dbReference type="NCBI Taxonomy" id="230819"/>
    <lineage>
        <taxon>Eukaryota</taxon>
        <taxon>Fungi</taxon>
        <taxon>Dikarya</taxon>
        <taxon>Basidiomycota</taxon>
        <taxon>Agaricomycotina</taxon>
        <taxon>Agaricomycetes</taxon>
        <taxon>Agaricomycetidae</taxon>
        <taxon>Agaricales</taxon>
        <taxon>Agaricineae</taxon>
        <taxon>Psathyrellaceae</taxon>
        <taxon>Coprinopsis</taxon>
    </lineage>
</organism>
<feature type="compositionally biased region" description="Polar residues" evidence="1">
    <location>
        <begin position="138"/>
        <end position="155"/>
    </location>
</feature>
<feature type="compositionally biased region" description="Polar residues" evidence="1">
    <location>
        <begin position="1025"/>
        <end position="1037"/>
    </location>
</feature>
<feature type="region of interest" description="Disordered" evidence="1">
    <location>
        <begin position="1008"/>
        <end position="1037"/>
    </location>
</feature>
<feature type="compositionally biased region" description="Basic residues" evidence="1">
    <location>
        <begin position="1"/>
        <end position="11"/>
    </location>
</feature>
<feature type="region of interest" description="Disordered" evidence="1">
    <location>
        <begin position="1211"/>
        <end position="1237"/>
    </location>
</feature>
<evidence type="ECO:0000256" key="1">
    <source>
        <dbReference type="SAM" id="MobiDB-lite"/>
    </source>
</evidence>
<feature type="compositionally biased region" description="Basic and acidic residues" evidence="1">
    <location>
        <begin position="77"/>
        <end position="86"/>
    </location>
</feature>
<feature type="compositionally biased region" description="Acidic residues" evidence="1">
    <location>
        <begin position="297"/>
        <end position="333"/>
    </location>
</feature>
<dbReference type="Proteomes" id="UP000307440">
    <property type="component" value="Unassembled WGS sequence"/>
</dbReference>